<name>A0A1D9LCX3_9NEIS</name>
<organism evidence="1 2">
    <name type="scientific">Chromobacterium vaccinii</name>
    <dbReference type="NCBI Taxonomy" id="1108595"/>
    <lineage>
        <taxon>Bacteria</taxon>
        <taxon>Pseudomonadati</taxon>
        <taxon>Pseudomonadota</taxon>
        <taxon>Betaproteobacteria</taxon>
        <taxon>Neisseriales</taxon>
        <taxon>Chromobacteriaceae</taxon>
        <taxon>Chromobacterium</taxon>
    </lineage>
</organism>
<evidence type="ECO:0000313" key="2">
    <source>
        <dbReference type="Proteomes" id="UP000178776"/>
    </source>
</evidence>
<dbReference type="CDD" id="cd07824">
    <property type="entry name" value="SRPBCC_6"/>
    <property type="match status" value="1"/>
</dbReference>
<gene>
    <name evidence="1" type="ORF">BKX93_03240</name>
</gene>
<proteinExistence type="predicted"/>
<dbReference type="Pfam" id="PF10604">
    <property type="entry name" value="Polyketide_cyc2"/>
    <property type="match status" value="1"/>
</dbReference>
<dbReference type="KEGG" id="cvc:BKX93_03240"/>
<dbReference type="Gene3D" id="3.30.530.20">
    <property type="match status" value="1"/>
</dbReference>
<dbReference type="STRING" id="1108595.BKX93_03240"/>
<dbReference type="Proteomes" id="UP000178776">
    <property type="component" value="Chromosome"/>
</dbReference>
<dbReference type="AlphaFoldDB" id="A0A1D9LCX3"/>
<dbReference type="GeneID" id="68840222"/>
<reference evidence="1 2" key="1">
    <citation type="submission" date="2016-10" db="EMBL/GenBank/DDBJ databases">
        <title>Chromobacterium muskegensis sp. nov., an insecticidal bacterium isolated from Sphagnum bogs.</title>
        <authorList>
            <person name="Sparks M.E."/>
            <person name="Blackburn M.B."/>
            <person name="Gundersen-Rindal D.E."/>
            <person name="Mitchell A."/>
            <person name="Farrar R."/>
            <person name="Kuhar D."/>
        </authorList>
    </citation>
    <scope>NUCLEOTIDE SEQUENCE [LARGE SCALE GENOMIC DNA]</scope>
    <source>
        <strain evidence="1 2">21-1</strain>
    </source>
</reference>
<dbReference type="EMBL" id="CP017707">
    <property type="protein sequence ID" value="AOZ49112.1"/>
    <property type="molecule type" value="Genomic_DNA"/>
</dbReference>
<sequence>MAEYRFSTIWRIHAPLPAVWDAIFHADAWPSWWKSAKQVAEIESGDAHGVGTLHRYTWKGALPYRLSFNMRVTRIEPFRVLEGKASGAVEGKGIWHFSNHEACTVVRYDWHIHTTIWWMNWLAPLACRLFRWNHDEVMRQGARGLAQRLGVNVEMDGRTFPPQ</sequence>
<dbReference type="InterPro" id="IPR019587">
    <property type="entry name" value="Polyketide_cyclase/dehydratase"/>
</dbReference>
<dbReference type="RefSeq" id="WP_070978713.1">
    <property type="nucleotide sequence ID" value="NZ_CP017707.1"/>
</dbReference>
<accession>A0A1D9LCX3</accession>
<evidence type="ECO:0000313" key="1">
    <source>
        <dbReference type="EMBL" id="AOZ49112.1"/>
    </source>
</evidence>
<dbReference type="InterPro" id="IPR023393">
    <property type="entry name" value="START-like_dom_sf"/>
</dbReference>
<dbReference type="SUPFAM" id="SSF55961">
    <property type="entry name" value="Bet v1-like"/>
    <property type="match status" value="1"/>
</dbReference>
<protein>
    <submittedName>
        <fullName evidence="1">Polyketide cyclase</fullName>
    </submittedName>
</protein>